<proteinExistence type="predicted"/>
<organism evidence="1">
    <name type="scientific">Anguilla anguilla</name>
    <name type="common">European freshwater eel</name>
    <name type="synonym">Muraena anguilla</name>
    <dbReference type="NCBI Taxonomy" id="7936"/>
    <lineage>
        <taxon>Eukaryota</taxon>
        <taxon>Metazoa</taxon>
        <taxon>Chordata</taxon>
        <taxon>Craniata</taxon>
        <taxon>Vertebrata</taxon>
        <taxon>Euteleostomi</taxon>
        <taxon>Actinopterygii</taxon>
        <taxon>Neopterygii</taxon>
        <taxon>Teleostei</taxon>
        <taxon>Anguilliformes</taxon>
        <taxon>Anguillidae</taxon>
        <taxon>Anguilla</taxon>
    </lineage>
</organism>
<reference evidence="1" key="2">
    <citation type="journal article" date="2015" name="Fish Shellfish Immunol.">
        <title>Early steps in the European eel (Anguilla anguilla)-Vibrio vulnificus interaction in the gills: Role of the RtxA13 toxin.</title>
        <authorList>
            <person name="Callol A."/>
            <person name="Pajuelo D."/>
            <person name="Ebbesson L."/>
            <person name="Teles M."/>
            <person name="MacKenzie S."/>
            <person name="Amaro C."/>
        </authorList>
    </citation>
    <scope>NUCLEOTIDE SEQUENCE</scope>
</reference>
<reference evidence="1" key="1">
    <citation type="submission" date="2014-11" db="EMBL/GenBank/DDBJ databases">
        <authorList>
            <person name="Amaro Gonzalez C."/>
        </authorList>
    </citation>
    <scope>NUCLEOTIDE SEQUENCE</scope>
</reference>
<sequence>MCVYIIRLSSQKKWSHVGPDFPLVFWCTL</sequence>
<dbReference type="EMBL" id="GBXM01015906">
    <property type="protein sequence ID" value="JAH92671.1"/>
    <property type="molecule type" value="Transcribed_RNA"/>
</dbReference>
<protein>
    <submittedName>
        <fullName evidence="1">Uncharacterized protein</fullName>
    </submittedName>
</protein>
<evidence type="ECO:0000313" key="1">
    <source>
        <dbReference type="EMBL" id="JAH92671.1"/>
    </source>
</evidence>
<dbReference type="AlphaFoldDB" id="A0A0E9WQT8"/>
<name>A0A0E9WQT8_ANGAN</name>
<accession>A0A0E9WQT8</accession>